<dbReference type="AlphaFoldDB" id="A0A3N2BLW7"/>
<evidence type="ECO:0000256" key="1">
    <source>
        <dbReference type="SAM" id="MobiDB-lite"/>
    </source>
</evidence>
<sequence length="135" mass="15192">MADHPDDEWSDNAGLSEDREPLSKNDPDAGSRSRVDSARPEATHAADCGCADFHRQRIWLTLDRAFPTDPHIWRALEEIFALSEQNPHPLDAHGRRAALSRAAQHLQQQLELTPVPSGPLDQLVEEFRRQLDDGI</sequence>
<gene>
    <name evidence="2" type="ORF">EDD42_3987</name>
</gene>
<dbReference type="RefSeq" id="WP_085514183.1">
    <property type="nucleotide sequence ID" value="NZ_FXAP01000007.1"/>
</dbReference>
<evidence type="ECO:0000313" key="2">
    <source>
        <dbReference type="EMBL" id="ROR76034.1"/>
    </source>
</evidence>
<accession>A0A3N2BLW7</accession>
<proteinExistence type="predicted"/>
<dbReference type="Proteomes" id="UP000266915">
    <property type="component" value="Unassembled WGS sequence"/>
</dbReference>
<protein>
    <submittedName>
        <fullName evidence="2">Uncharacterized protein</fullName>
    </submittedName>
</protein>
<evidence type="ECO:0000313" key="3">
    <source>
        <dbReference type="Proteomes" id="UP000266915"/>
    </source>
</evidence>
<reference evidence="2 3" key="1">
    <citation type="submission" date="2018-11" db="EMBL/GenBank/DDBJ databases">
        <title>Sequencing the genomes of 1000 actinobacteria strains.</title>
        <authorList>
            <person name="Klenk H.-P."/>
        </authorList>
    </citation>
    <scope>NUCLEOTIDE SEQUENCE [LARGE SCALE GENOMIC DNA]</scope>
    <source>
        <strain evidence="2 3">DSM 14012</strain>
    </source>
</reference>
<organism evidence="2 3">
    <name type="scientific">Plantibacter flavus</name>
    <dbReference type="NCBI Taxonomy" id="150123"/>
    <lineage>
        <taxon>Bacteria</taxon>
        <taxon>Bacillati</taxon>
        <taxon>Actinomycetota</taxon>
        <taxon>Actinomycetes</taxon>
        <taxon>Micrococcales</taxon>
        <taxon>Microbacteriaceae</taxon>
        <taxon>Plantibacter</taxon>
    </lineage>
</organism>
<keyword evidence="3" id="KW-1185">Reference proteome</keyword>
<feature type="region of interest" description="Disordered" evidence="1">
    <location>
        <begin position="1"/>
        <end position="45"/>
    </location>
</feature>
<feature type="compositionally biased region" description="Basic and acidic residues" evidence="1">
    <location>
        <begin position="16"/>
        <end position="44"/>
    </location>
</feature>
<comment type="caution">
    <text evidence="2">The sequence shown here is derived from an EMBL/GenBank/DDBJ whole genome shotgun (WGS) entry which is preliminary data.</text>
</comment>
<name>A0A3N2BLW7_9MICO</name>
<feature type="compositionally biased region" description="Acidic residues" evidence="1">
    <location>
        <begin position="1"/>
        <end position="10"/>
    </location>
</feature>
<dbReference type="EMBL" id="RKHL01000002">
    <property type="protein sequence ID" value="ROR76034.1"/>
    <property type="molecule type" value="Genomic_DNA"/>
</dbReference>